<dbReference type="PANTHER" id="PTHR30136">
    <property type="entry name" value="HELIX-TURN-HELIX TRANSCRIPTIONAL REGULATOR, ICLR FAMILY"/>
    <property type="match status" value="1"/>
</dbReference>
<name>A0ABS8N5X9_9CLOT</name>
<reference evidence="6" key="1">
    <citation type="submission" date="2021-11" db="EMBL/GenBank/DDBJ databases">
        <authorList>
            <person name="Qingchun L."/>
            <person name="Dong Z."/>
            <person name="Zongwei Q."/>
            <person name="Jia Z."/>
            <person name="Duotao L."/>
        </authorList>
    </citation>
    <scope>NUCLEOTIDE SEQUENCE</scope>
    <source>
        <strain evidence="6">WLY-B-L2</strain>
    </source>
</reference>
<dbReference type="Proteomes" id="UP001165422">
    <property type="component" value="Unassembled WGS sequence"/>
</dbReference>
<dbReference type="InterPro" id="IPR036390">
    <property type="entry name" value="WH_DNA-bd_sf"/>
</dbReference>
<evidence type="ECO:0000259" key="5">
    <source>
        <dbReference type="PROSITE" id="PS51078"/>
    </source>
</evidence>
<organism evidence="6 7">
    <name type="scientific">Clostridium aromativorans</name>
    <dbReference type="NCBI Taxonomy" id="2836848"/>
    <lineage>
        <taxon>Bacteria</taxon>
        <taxon>Bacillati</taxon>
        <taxon>Bacillota</taxon>
        <taxon>Clostridia</taxon>
        <taxon>Eubacteriales</taxon>
        <taxon>Clostridiaceae</taxon>
        <taxon>Clostridium</taxon>
    </lineage>
</organism>
<evidence type="ECO:0000259" key="4">
    <source>
        <dbReference type="PROSITE" id="PS51077"/>
    </source>
</evidence>
<feature type="domain" description="IclR-ED" evidence="5">
    <location>
        <begin position="71"/>
        <end position="249"/>
    </location>
</feature>
<evidence type="ECO:0000256" key="2">
    <source>
        <dbReference type="ARBA" id="ARBA00023125"/>
    </source>
</evidence>
<dbReference type="InterPro" id="IPR050707">
    <property type="entry name" value="HTH_MetabolicPath_Reg"/>
</dbReference>
<gene>
    <name evidence="6" type="ORF">LN736_10200</name>
</gene>
<protein>
    <submittedName>
        <fullName evidence="6">IclR family transcriptional regulator</fullName>
    </submittedName>
</protein>
<dbReference type="SUPFAM" id="SSF46785">
    <property type="entry name" value="Winged helix' DNA-binding domain"/>
    <property type="match status" value="1"/>
</dbReference>
<dbReference type="InterPro" id="IPR014757">
    <property type="entry name" value="Tscrpt_reg_IclR_C"/>
</dbReference>
<keyword evidence="3" id="KW-0804">Transcription</keyword>
<dbReference type="InterPro" id="IPR036388">
    <property type="entry name" value="WH-like_DNA-bd_sf"/>
</dbReference>
<evidence type="ECO:0000313" key="6">
    <source>
        <dbReference type="EMBL" id="MCC9295226.1"/>
    </source>
</evidence>
<dbReference type="RefSeq" id="WP_229981507.1">
    <property type="nucleotide sequence ID" value="NZ_JAJJPB010000011.1"/>
</dbReference>
<dbReference type="Gene3D" id="3.30.450.40">
    <property type="match status" value="1"/>
</dbReference>
<dbReference type="SMART" id="SM00346">
    <property type="entry name" value="HTH_ICLR"/>
    <property type="match status" value="1"/>
</dbReference>
<dbReference type="Pfam" id="PF01614">
    <property type="entry name" value="IclR_C"/>
    <property type="match status" value="1"/>
</dbReference>
<dbReference type="Pfam" id="PF09339">
    <property type="entry name" value="HTH_IclR"/>
    <property type="match status" value="1"/>
</dbReference>
<keyword evidence="2" id="KW-0238">DNA-binding</keyword>
<evidence type="ECO:0000256" key="3">
    <source>
        <dbReference type="ARBA" id="ARBA00023163"/>
    </source>
</evidence>
<evidence type="ECO:0000313" key="7">
    <source>
        <dbReference type="Proteomes" id="UP001165422"/>
    </source>
</evidence>
<dbReference type="PANTHER" id="PTHR30136:SF35">
    <property type="entry name" value="HTH-TYPE TRANSCRIPTIONAL REGULATOR RV1719"/>
    <property type="match status" value="1"/>
</dbReference>
<feature type="domain" description="HTH iclR-type" evidence="4">
    <location>
        <begin position="9"/>
        <end position="70"/>
    </location>
</feature>
<proteinExistence type="predicted"/>
<dbReference type="InterPro" id="IPR029016">
    <property type="entry name" value="GAF-like_dom_sf"/>
</dbReference>
<comment type="caution">
    <text evidence="6">The sequence shown here is derived from an EMBL/GenBank/DDBJ whole genome shotgun (WGS) entry which is preliminary data.</text>
</comment>
<dbReference type="SUPFAM" id="SSF55781">
    <property type="entry name" value="GAF domain-like"/>
    <property type="match status" value="1"/>
</dbReference>
<sequence>MARKNDYNINSLLKSLNVLEDLIEHGEISIIELSSNLGLGKSTVHRILGTFKTMGYVDQNKDNNKYYPTLKIFELGTKVANRIPLKKIIRPYLEEIYRKSHETVNFAILDKDEVVFIDKIVTAEPLRIELEIGKRVPVYCCALGKAILAFSGDVDITKLNFEKITDNTVNSPEKLMEQIKAVKQNGYAIEYEEYIEGLICIAVPIKNQFNQSVAAISIATPTIRMNDERKKQFIKLLQEIVYKIGIIKE</sequence>
<dbReference type="EMBL" id="JAJJPB010000011">
    <property type="protein sequence ID" value="MCC9295226.1"/>
    <property type="molecule type" value="Genomic_DNA"/>
</dbReference>
<dbReference type="PROSITE" id="PS51077">
    <property type="entry name" value="HTH_ICLR"/>
    <property type="match status" value="1"/>
</dbReference>
<evidence type="ECO:0000256" key="1">
    <source>
        <dbReference type="ARBA" id="ARBA00023015"/>
    </source>
</evidence>
<keyword evidence="7" id="KW-1185">Reference proteome</keyword>
<accession>A0ABS8N5X9</accession>
<dbReference type="InterPro" id="IPR005471">
    <property type="entry name" value="Tscrpt_reg_IclR_N"/>
</dbReference>
<dbReference type="PROSITE" id="PS51078">
    <property type="entry name" value="ICLR_ED"/>
    <property type="match status" value="1"/>
</dbReference>
<keyword evidence="1" id="KW-0805">Transcription regulation</keyword>
<dbReference type="Gene3D" id="1.10.10.10">
    <property type="entry name" value="Winged helix-like DNA-binding domain superfamily/Winged helix DNA-binding domain"/>
    <property type="match status" value="1"/>
</dbReference>